<dbReference type="Proteomes" id="UP000789920">
    <property type="component" value="Unassembled WGS sequence"/>
</dbReference>
<reference evidence="1" key="1">
    <citation type="submission" date="2021-06" db="EMBL/GenBank/DDBJ databases">
        <authorList>
            <person name="Kallberg Y."/>
            <person name="Tangrot J."/>
            <person name="Rosling A."/>
        </authorList>
    </citation>
    <scope>NUCLEOTIDE SEQUENCE</scope>
    <source>
        <strain evidence="1">MA461A</strain>
    </source>
</reference>
<proteinExistence type="predicted"/>
<sequence length="154" mass="17690">MAKVINARKADNVFENTFVTQHKSTYATKDHLALLTKKAEVFLFKIFENTYQKLGQSSIKNTKYDKFTFQLASLNFVVNKKQMLLGFSSDYFPSSNTYPTNSNLVESLKADETNNLEGQILNENDILEKLEKNKDVLPPVEQAYVIAHERFLNL</sequence>
<name>A0ACA9LJJ5_9GLOM</name>
<organism evidence="1 2">
    <name type="scientific">Racocetra persica</name>
    <dbReference type="NCBI Taxonomy" id="160502"/>
    <lineage>
        <taxon>Eukaryota</taxon>
        <taxon>Fungi</taxon>
        <taxon>Fungi incertae sedis</taxon>
        <taxon>Mucoromycota</taxon>
        <taxon>Glomeromycotina</taxon>
        <taxon>Glomeromycetes</taxon>
        <taxon>Diversisporales</taxon>
        <taxon>Gigasporaceae</taxon>
        <taxon>Racocetra</taxon>
    </lineage>
</organism>
<evidence type="ECO:0000313" key="2">
    <source>
        <dbReference type="Proteomes" id="UP000789920"/>
    </source>
</evidence>
<gene>
    <name evidence="1" type="ORF">RPERSI_LOCUS3114</name>
</gene>
<dbReference type="EMBL" id="CAJVQC010003658">
    <property type="protein sequence ID" value="CAG8530421.1"/>
    <property type="molecule type" value="Genomic_DNA"/>
</dbReference>
<keyword evidence="2" id="KW-1185">Reference proteome</keyword>
<protein>
    <submittedName>
        <fullName evidence="1">11860_t:CDS:1</fullName>
    </submittedName>
</protein>
<evidence type="ECO:0000313" key="1">
    <source>
        <dbReference type="EMBL" id="CAG8530421.1"/>
    </source>
</evidence>
<comment type="caution">
    <text evidence="1">The sequence shown here is derived from an EMBL/GenBank/DDBJ whole genome shotgun (WGS) entry which is preliminary data.</text>
</comment>
<accession>A0ACA9LJJ5</accession>